<name>A0ABU3DSL0_9FLAO</name>
<dbReference type="Gene3D" id="3.90.550.10">
    <property type="entry name" value="Spore Coat Polysaccharide Biosynthesis Protein SpsA, Chain A"/>
    <property type="match status" value="1"/>
</dbReference>
<comment type="caution">
    <text evidence="2">The sequence shown here is derived from an EMBL/GenBank/DDBJ whole genome shotgun (WGS) entry which is preliminary data.</text>
</comment>
<sequence>MKVSILTVVYNNADVISGCIESILNQSYSNIEYIVIDGGSTDGTQQKIEPYRKKLAYYVSEKDSGIYNAFNKGIQQATGDIIGIVNSDDFLFEQDTVKKLVRNFQEFEADLVYGKGMYVSQKDVTQVKRIYPSNPFKKSYLIFGWIPLHPTIYVRREVYEKNGLYDQNYTIASDYDISLRWFKNDNIKKVFVDEWIVKMRLGGKSTTASLQKKKSTEDLEIIKKHNLLGYFTLAFKIGRKIPHYLIPQFITIRPASKK</sequence>
<keyword evidence="2" id="KW-0328">Glycosyltransferase</keyword>
<dbReference type="CDD" id="cd06433">
    <property type="entry name" value="GT_2_WfgS_like"/>
    <property type="match status" value="1"/>
</dbReference>
<dbReference type="RefSeq" id="WP_311499470.1">
    <property type="nucleotide sequence ID" value="NZ_JAVRHN010000004.1"/>
</dbReference>
<dbReference type="EC" id="2.4.-.-" evidence="2"/>
<dbReference type="PANTHER" id="PTHR22916:SF3">
    <property type="entry name" value="UDP-GLCNAC:BETAGAL BETA-1,3-N-ACETYLGLUCOSAMINYLTRANSFERASE-LIKE PROTEIN 1"/>
    <property type="match status" value="1"/>
</dbReference>
<evidence type="ECO:0000259" key="1">
    <source>
        <dbReference type="Pfam" id="PF00535"/>
    </source>
</evidence>
<dbReference type="GO" id="GO:0016757">
    <property type="term" value="F:glycosyltransferase activity"/>
    <property type="evidence" value="ECO:0007669"/>
    <property type="project" value="UniProtKB-KW"/>
</dbReference>
<dbReference type="EMBL" id="JAVRHN010000004">
    <property type="protein sequence ID" value="MDT0686067.1"/>
    <property type="molecule type" value="Genomic_DNA"/>
</dbReference>
<gene>
    <name evidence="2" type="ORF">RM541_06805</name>
</gene>
<dbReference type="SUPFAM" id="SSF53448">
    <property type="entry name" value="Nucleotide-diphospho-sugar transferases"/>
    <property type="match status" value="1"/>
</dbReference>
<protein>
    <submittedName>
        <fullName evidence="2">Glycosyltransferase family 2 protein</fullName>
        <ecNumber evidence="2">2.4.-.-</ecNumber>
    </submittedName>
</protein>
<organism evidence="2 3">
    <name type="scientific">Autumnicola psychrophila</name>
    <dbReference type="NCBI Taxonomy" id="3075592"/>
    <lineage>
        <taxon>Bacteria</taxon>
        <taxon>Pseudomonadati</taxon>
        <taxon>Bacteroidota</taxon>
        <taxon>Flavobacteriia</taxon>
        <taxon>Flavobacteriales</taxon>
        <taxon>Flavobacteriaceae</taxon>
        <taxon>Autumnicola</taxon>
    </lineage>
</organism>
<keyword evidence="2" id="KW-0808">Transferase</keyword>
<evidence type="ECO:0000313" key="3">
    <source>
        <dbReference type="Proteomes" id="UP001253848"/>
    </source>
</evidence>
<evidence type="ECO:0000313" key="2">
    <source>
        <dbReference type="EMBL" id="MDT0686067.1"/>
    </source>
</evidence>
<dbReference type="InterPro" id="IPR001173">
    <property type="entry name" value="Glyco_trans_2-like"/>
</dbReference>
<proteinExistence type="predicted"/>
<dbReference type="Proteomes" id="UP001253848">
    <property type="component" value="Unassembled WGS sequence"/>
</dbReference>
<accession>A0ABU3DSL0</accession>
<reference evidence="2 3" key="1">
    <citation type="submission" date="2023-09" db="EMBL/GenBank/DDBJ databases">
        <authorList>
            <person name="Rey-Velasco X."/>
        </authorList>
    </citation>
    <scope>NUCLEOTIDE SEQUENCE [LARGE SCALE GENOMIC DNA]</scope>
    <source>
        <strain evidence="2 3">F225</strain>
    </source>
</reference>
<keyword evidence="3" id="KW-1185">Reference proteome</keyword>
<feature type="domain" description="Glycosyltransferase 2-like" evidence="1">
    <location>
        <begin position="4"/>
        <end position="131"/>
    </location>
</feature>
<dbReference type="PANTHER" id="PTHR22916">
    <property type="entry name" value="GLYCOSYLTRANSFERASE"/>
    <property type="match status" value="1"/>
</dbReference>
<dbReference type="InterPro" id="IPR029044">
    <property type="entry name" value="Nucleotide-diphossugar_trans"/>
</dbReference>
<dbReference type="Pfam" id="PF00535">
    <property type="entry name" value="Glycos_transf_2"/>
    <property type="match status" value="1"/>
</dbReference>